<dbReference type="Pfam" id="PF02190">
    <property type="entry name" value="LON_substr_bdg"/>
    <property type="match status" value="1"/>
</dbReference>
<dbReference type="SUPFAM" id="SSF88697">
    <property type="entry name" value="PUA domain-like"/>
    <property type="match status" value="1"/>
</dbReference>
<feature type="domain" description="Lon N-terminal" evidence="1">
    <location>
        <begin position="1"/>
        <end position="183"/>
    </location>
</feature>
<comment type="caution">
    <text evidence="2">The sequence shown here is derived from an EMBL/GenBank/DDBJ whole genome shotgun (WGS) entry which is preliminary data.</text>
</comment>
<dbReference type="InterPro" id="IPR015947">
    <property type="entry name" value="PUA-like_sf"/>
</dbReference>
<dbReference type="PROSITE" id="PS51787">
    <property type="entry name" value="LON_N"/>
    <property type="match status" value="1"/>
</dbReference>
<evidence type="ECO:0000313" key="2">
    <source>
        <dbReference type="EMBL" id="RJG48129.1"/>
    </source>
</evidence>
<accession>A0A418YFP3</accession>
<proteinExistence type="predicted"/>
<dbReference type="InterPro" id="IPR003111">
    <property type="entry name" value="Lon_prtase_N"/>
</dbReference>
<dbReference type="PANTHER" id="PTHR46732:SF8">
    <property type="entry name" value="ATP-DEPENDENT PROTEASE LA (LON) DOMAIN PROTEIN"/>
    <property type="match status" value="1"/>
</dbReference>
<dbReference type="EMBL" id="QZCH01000009">
    <property type="protein sequence ID" value="RJG48129.1"/>
    <property type="molecule type" value="Genomic_DNA"/>
</dbReference>
<gene>
    <name evidence="2" type="ORF">D1Z90_08630</name>
</gene>
<dbReference type="OrthoDB" id="8558970at2"/>
<evidence type="ECO:0000259" key="1">
    <source>
        <dbReference type="PROSITE" id="PS51787"/>
    </source>
</evidence>
<dbReference type="PANTHER" id="PTHR46732">
    <property type="entry name" value="ATP-DEPENDENT PROTEASE LA (LON) DOMAIN PROTEIN"/>
    <property type="match status" value="1"/>
</dbReference>
<dbReference type="SMART" id="SM00464">
    <property type="entry name" value="LON"/>
    <property type="match status" value="1"/>
</dbReference>
<name>A0A418YFP3_9GAMM</name>
<dbReference type="InterPro" id="IPR046336">
    <property type="entry name" value="Lon_prtase_N_sf"/>
</dbReference>
<dbReference type="Gene3D" id="2.30.130.40">
    <property type="entry name" value="LON domain-like"/>
    <property type="match status" value="1"/>
</dbReference>
<protein>
    <submittedName>
        <fullName evidence="2">Peptidase S16</fullName>
    </submittedName>
</protein>
<evidence type="ECO:0000313" key="3">
    <source>
        <dbReference type="Proteomes" id="UP000283255"/>
    </source>
</evidence>
<dbReference type="AlphaFoldDB" id="A0A418YFP3"/>
<reference evidence="2 3" key="2">
    <citation type="submission" date="2019-01" db="EMBL/GenBank/DDBJ databases">
        <title>Motilimonas pumilus sp. nov., isolated from the gut of sea cucumber (Apostichopus japonicus).</title>
        <authorList>
            <person name="Wang F.-Q."/>
            <person name="Ren L.-H."/>
            <person name="Lin Y.-W."/>
            <person name="Sun G.-H."/>
            <person name="Du Z.-J."/>
            <person name="Zhao J.-X."/>
            <person name="Liu X.-J."/>
            <person name="Liu L.-J."/>
        </authorList>
    </citation>
    <scope>NUCLEOTIDE SEQUENCE [LARGE SCALE GENOMIC DNA]</scope>
    <source>
        <strain evidence="2 3">PLHSC7-2</strain>
    </source>
</reference>
<dbReference type="Gene3D" id="1.10.4060.10">
    <property type="entry name" value="BPP1347 like domain"/>
    <property type="match status" value="1"/>
</dbReference>
<dbReference type="Proteomes" id="UP000283255">
    <property type="component" value="Unassembled WGS sequence"/>
</dbReference>
<keyword evidence="3" id="KW-1185">Reference proteome</keyword>
<sequence>MELALFPLSVFLLPGGRTRLRIFEPRYLRLVSEAMSSQQGFGLCLPTDEDGIYELGTQVEIYDFDQGDDGYLTIDIVGKDRFIIENVSQDADGLMHGEVALVDSWDIREVPDQYHFIADSLEKALDAHPLYDNSKSDRQLQDLSWVCQRWLEILPIAKDKKYYLAQQNDLNAVVDFVCQVIKQ</sequence>
<organism evidence="2 3">
    <name type="scientific">Motilimonas pumila</name>
    <dbReference type="NCBI Taxonomy" id="2303987"/>
    <lineage>
        <taxon>Bacteria</taxon>
        <taxon>Pseudomonadati</taxon>
        <taxon>Pseudomonadota</taxon>
        <taxon>Gammaproteobacteria</taxon>
        <taxon>Alteromonadales</taxon>
        <taxon>Alteromonadales genera incertae sedis</taxon>
        <taxon>Motilimonas</taxon>
    </lineage>
</organism>
<reference evidence="2 3" key="1">
    <citation type="submission" date="2018-09" db="EMBL/GenBank/DDBJ databases">
        <authorList>
            <person name="Wang F."/>
        </authorList>
    </citation>
    <scope>NUCLEOTIDE SEQUENCE [LARGE SCALE GENOMIC DNA]</scope>
    <source>
        <strain evidence="2 3">PLHSC7-2</strain>
    </source>
</reference>
<dbReference type="RefSeq" id="WP_119910355.1">
    <property type="nucleotide sequence ID" value="NZ_QZCH01000009.1"/>
</dbReference>